<evidence type="ECO:0000256" key="1">
    <source>
        <dbReference type="SAM" id="Phobius"/>
    </source>
</evidence>
<keyword evidence="1" id="KW-0472">Membrane</keyword>
<evidence type="ECO:0000313" key="4">
    <source>
        <dbReference type="Proteomes" id="UP000529417"/>
    </source>
</evidence>
<dbReference type="AlphaFoldDB" id="A0A7Z0I2T8"/>
<reference evidence="3 4" key="1">
    <citation type="journal article" date="2000" name="Arch. Microbiol.">
        <title>Rhodobaca bogoriensis gen. nov. and sp. nov., an alkaliphilic purple nonsulfur bacterium from African Rift Valley soda lakes.</title>
        <authorList>
            <person name="Milford A.D."/>
            <person name="Achenbach L.A."/>
            <person name="Jung D.O."/>
            <person name="Madigan M.T."/>
        </authorList>
    </citation>
    <scope>NUCLEOTIDE SEQUENCE [LARGE SCALE GENOMIC DNA]</scope>
    <source>
        <strain evidence="3 4">2376</strain>
    </source>
</reference>
<proteinExistence type="predicted"/>
<gene>
    <name evidence="3" type="ORF">HUK65_16005</name>
</gene>
<name>A0A7Z0I2T8_9RHOB</name>
<feature type="domain" description="Transposase DDE" evidence="2">
    <location>
        <begin position="7"/>
        <end position="51"/>
    </location>
</feature>
<keyword evidence="4" id="KW-1185">Reference proteome</keyword>
<feature type="transmembrane region" description="Helical" evidence="1">
    <location>
        <begin position="36"/>
        <end position="53"/>
    </location>
</feature>
<accession>A0A7Z0I2T8</accession>
<dbReference type="RefSeq" id="WP_179907284.1">
    <property type="nucleotide sequence ID" value="NZ_JACBXS010000048.1"/>
</dbReference>
<dbReference type="Pfam" id="PF13586">
    <property type="entry name" value="DDE_Tnp_1_2"/>
    <property type="match status" value="1"/>
</dbReference>
<organism evidence="3 4">
    <name type="scientific">Rhabdonatronobacter sediminivivens</name>
    <dbReference type="NCBI Taxonomy" id="2743469"/>
    <lineage>
        <taxon>Bacteria</taxon>
        <taxon>Pseudomonadati</taxon>
        <taxon>Pseudomonadota</taxon>
        <taxon>Alphaproteobacteria</taxon>
        <taxon>Rhodobacterales</taxon>
        <taxon>Paracoccaceae</taxon>
        <taxon>Rhabdonatronobacter</taxon>
    </lineage>
</organism>
<evidence type="ECO:0000259" key="2">
    <source>
        <dbReference type="Pfam" id="PF13586"/>
    </source>
</evidence>
<sequence length="54" mass="6634">VSVKYDKRRYKRRNRIEIMFGRLKDWRRIATRYDRCPKVFLSAVALAATVLFWL</sequence>
<dbReference type="InterPro" id="IPR025668">
    <property type="entry name" value="Tnp_DDE_dom"/>
</dbReference>
<protein>
    <submittedName>
        <fullName evidence="3">Transposase</fullName>
    </submittedName>
</protein>
<dbReference type="EMBL" id="JACBXS010000048">
    <property type="protein sequence ID" value="NYS26489.1"/>
    <property type="molecule type" value="Genomic_DNA"/>
</dbReference>
<keyword evidence="1" id="KW-0812">Transmembrane</keyword>
<feature type="non-terminal residue" evidence="3">
    <location>
        <position position="1"/>
    </location>
</feature>
<comment type="caution">
    <text evidence="3">The sequence shown here is derived from an EMBL/GenBank/DDBJ whole genome shotgun (WGS) entry which is preliminary data.</text>
</comment>
<dbReference type="Proteomes" id="UP000529417">
    <property type="component" value="Unassembled WGS sequence"/>
</dbReference>
<evidence type="ECO:0000313" key="3">
    <source>
        <dbReference type="EMBL" id="NYS26489.1"/>
    </source>
</evidence>
<keyword evidence="1" id="KW-1133">Transmembrane helix</keyword>